<dbReference type="Pfam" id="PF01614">
    <property type="entry name" value="IclR_C"/>
    <property type="match status" value="1"/>
</dbReference>
<dbReference type="GO" id="GO:0003700">
    <property type="term" value="F:DNA-binding transcription factor activity"/>
    <property type="evidence" value="ECO:0007669"/>
    <property type="project" value="TreeGrafter"/>
</dbReference>
<dbReference type="InterPro" id="IPR014757">
    <property type="entry name" value="Tscrpt_reg_IclR_C"/>
</dbReference>
<dbReference type="PANTHER" id="PTHR30136:SF24">
    <property type="entry name" value="HTH-TYPE TRANSCRIPTIONAL REPRESSOR ALLR"/>
    <property type="match status" value="1"/>
</dbReference>
<accession>A0A8J3X0V3</accession>
<evidence type="ECO:0000256" key="2">
    <source>
        <dbReference type="ARBA" id="ARBA00023015"/>
    </source>
</evidence>
<proteinExistence type="predicted"/>
<comment type="caution">
    <text evidence="9">The sequence shown here is derived from an EMBL/GenBank/DDBJ whole genome shotgun (WGS) entry which is preliminary data.</text>
</comment>
<dbReference type="SUPFAM" id="SSF55781">
    <property type="entry name" value="GAF domain-like"/>
    <property type="match status" value="1"/>
</dbReference>
<dbReference type="SUPFAM" id="SSF46785">
    <property type="entry name" value="Winged helix' DNA-binding domain"/>
    <property type="match status" value="1"/>
</dbReference>
<keyword evidence="1" id="KW-0319">Glycerol metabolism</keyword>
<dbReference type="InterPro" id="IPR036388">
    <property type="entry name" value="WH-like_DNA-bd_sf"/>
</dbReference>
<keyword evidence="3" id="KW-0238">DNA-binding</keyword>
<evidence type="ECO:0000256" key="3">
    <source>
        <dbReference type="ARBA" id="ARBA00023125"/>
    </source>
</evidence>
<dbReference type="Proteomes" id="UP000599074">
    <property type="component" value="Unassembled WGS sequence"/>
</dbReference>
<evidence type="ECO:0000313" key="10">
    <source>
        <dbReference type="Proteomes" id="UP000599074"/>
    </source>
</evidence>
<keyword evidence="4" id="KW-0804">Transcription</keyword>
<dbReference type="GO" id="GO:0003677">
    <property type="term" value="F:DNA binding"/>
    <property type="evidence" value="ECO:0007669"/>
    <property type="project" value="UniProtKB-KW"/>
</dbReference>
<dbReference type="Gene3D" id="3.30.450.40">
    <property type="match status" value="1"/>
</dbReference>
<evidence type="ECO:0000259" key="8">
    <source>
        <dbReference type="PROSITE" id="PS51078"/>
    </source>
</evidence>
<feature type="domain" description="IclR-ED" evidence="8">
    <location>
        <begin position="70"/>
        <end position="247"/>
    </location>
</feature>
<evidence type="ECO:0000256" key="6">
    <source>
        <dbReference type="ARBA" id="ARBA00070406"/>
    </source>
</evidence>
<dbReference type="PROSITE" id="PS51077">
    <property type="entry name" value="HTH_ICLR"/>
    <property type="match status" value="1"/>
</dbReference>
<keyword evidence="10" id="KW-1185">Reference proteome</keyword>
<sequence length="247" mass="26412">MKSADETRSVLGRALAILETFSNERPEQTLGMITRSTGLPAATVHRLLAELVGWGAVERVGRGRYQVGMRLWQLGSLAPGGRGLRDAALPFLEDLFEATHQVVHLGVLDGRSVLYVEKLMARPEVEVVSRVGRRLPLHSTGPGKVLLAYAPPVLFHEVVAAGLPRLATNTITDPDVLRQTLAEIRRTGFCVSRDEMTQGASSVAAPVFGPGRDVVASISVVVPSSTTNLHSLVPAVRMAASGISRAL</sequence>
<dbReference type="GO" id="GO:0045892">
    <property type="term" value="P:negative regulation of DNA-templated transcription"/>
    <property type="evidence" value="ECO:0007669"/>
    <property type="project" value="TreeGrafter"/>
</dbReference>
<dbReference type="InterPro" id="IPR050707">
    <property type="entry name" value="HTH_MetabolicPath_Reg"/>
</dbReference>
<dbReference type="AlphaFoldDB" id="A0A8J3X0V3"/>
<name>A0A8J3X0V3_9ACTN</name>
<dbReference type="EMBL" id="BOON01000031">
    <property type="protein sequence ID" value="GII23707.1"/>
    <property type="molecule type" value="Genomic_DNA"/>
</dbReference>
<dbReference type="InterPro" id="IPR036390">
    <property type="entry name" value="WH_DNA-bd_sf"/>
</dbReference>
<evidence type="ECO:0000259" key="7">
    <source>
        <dbReference type="PROSITE" id="PS51077"/>
    </source>
</evidence>
<evidence type="ECO:0000313" key="9">
    <source>
        <dbReference type="EMBL" id="GII23707.1"/>
    </source>
</evidence>
<dbReference type="SMART" id="SM00346">
    <property type="entry name" value="HTH_ICLR"/>
    <property type="match status" value="1"/>
</dbReference>
<evidence type="ECO:0000256" key="1">
    <source>
        <dbReference type="ARBA" id="ARBA00022798"/>
    </source>
</evidence>
<organism evidence="9 10">
    <name type="scientific">Planosporangium mesophilum</name>
    <dbReference type="NCBI Taxonomy" id="689768"/>
    <lineage>
        <taxon>Bacteria</taxon>
        <taxon>Bacillati</taxon>
        <taxon>Actinomycetota</taxon>
        <taxon>Actinomycetes</taxon>
        <taxon>Micromonosporales</taxon>
        <taxon>Micromonosporaceae</taxon>
        <taxon>Planosporangium</taxon>
    </lineage>
</organism>
<protein>
    <recommendedName>
        <fullName evidence="6">Glycerol operon regulatory protein</fullName>
    </recommendedName>
</protein>
<gene>
    <name evidence="9" type="ORF">Pme01_33040</name>
</gene>
<comment type="function">
    <text evidence="5">May be an activator protein for the gylABX operon.</text>
</comment>
<evidence type="ECO:0000256" key="5">
    <source>
        <dbReference type="ARBA" id="ARBA00058938"/>
    </source>
</evidence>
<dbReference type="GO" id="GO:0006071">
    <property type="term" value="P:glycerol metabolic process"/>
    <property type="evidence" value="ECO:0007669"/>
    <property type="project" value="UniProtKB-KW"/>
</dbReference>
<dbReference type="Pfam" id="PF09339">
    <property type="entry name" value="HTH_IclR"/>
    <property type="match status" value="1"/>
</dbReference>
<dbReference type="InterPro" id="IPR029016">
    <property type="entry name" value="GAF-like_dom_sf"/>
</dbReference>
<dbReference type="FunFam" id="1.10.10.10:FF:000056">
    <property type="entry name" value="IclR family transcriptional regulator"/>
    <property type="match status" value="1"/>
</dbReference>
<dbReference type="PROSITE" id="PS51078">
    <property type="entry name" value="ICLR_ED"/>
    <property type="match status" value="1"/>
</dbReference>
<dbReference type="PANTHER" id="PTHR30136">
    <property type="entry name" value="HELIX-TURN-HELIX TRANSCRIPTIONAL REGULATOR, ICLR FAMILY"/>
    <property type="match status" value="1"/>
</dbReference>
<feature type="domain" description="HTH iclR-type" evidence="7">
    <location>
        <begin position="8"/>
        <end position="69"/>
    </location>
</feature>
<keyword evidence="2" id="KW-0805">Transcription regulation</keyword>
<dbReference type="RefSeq" id="WP_203935669.1">
    <property type="nucleotide sequence ID" value="NZ_BOON01000031.1"/>
</dbReference>
<dbReference type="Gene3D" id="1.10.10.10">
    <property type="entry name" value="Winged helix-like DNA-binding domain superfamily/Winged helix DNA-binding domain"/>
    <property type="match status" value="1"/>
</dbReference>
<dbReference type="InterPro" id="IPR005471">
    <property type="entry name" value="Tscrpt_reg_IclR_N"/>
</dbReference>
<evidence type="ECO:0000256" key="4">
    <source>
        <dbReference type="ARBA" id="ARBA00023163"/>
    </source>
</evidence>
<reference evidence="9" key="1">
    <citation type="submission" date="2021-01" db="EMBL/GenBank/DDBJ databases">
        <title>Whole genome shotgun sequence of Planosporangium mesophilum NBRC 109066.</title>
        <authorList>
            <person name="Komaki H."/>
            <person name="Tamura T."/>
        </authorList>
    </citation>
    <scope>NUCLEOTIDE SEQUENCE</scope>
    <source>
        <strain evidence="9">NBRC 109066</strain>
    </source>
</reference>